<evidence type="ECO:0000313" key="2">
    <source>
        <dbReference type="Proteomes" id="UP000814128"/>
    </source>
</evidence>
<name>A0ACB8QKH4_9AGAM</name>
<protein>
    <submittedName>
        <fullName evidence="1">Uncharacterized protein</fullName>
    </submittedName>
</protein>
<reference evidence="1" key="1">
    <citation type="submission" date="2021-02" db="EMBL/GenBank/DDBJ databases">
        <authorList>
            <consortium name="DOE Joint Genome Institute"/>
            <person name="Ahrendt S."/>
            <person name="Looney B.P."/>
            <person name="Miyauchi S."/>
            <person name="Morin E."/>
            <person name="Drula E."/>
            <person name="Courty P.E."/>
            <person name="Chicoki N."/>
            <person name="Fauchery L."/>
            <person name="Kohler A."/>
            <person name="Kuo A."/>
            <person name="Labutti K."/>
            <person name="Pangilinan J."/>
            <person name="Lipzen A."/>
            <person name="Riley R."/>
            <person name="Andreopoulos W."/>
            <person name="He G."/>
            <person name="Johnson J."/>
            <person name="Barry K.W."/>
            <person name="Grigoriev I.V."/>
            <person name="Nagy L."/>
            <person name="Hibbett D."/>
            <person name="Henrissat B."/>
            <person name="Matheny P.B."/>
            <person name="Labbe J."/>
            <person name="Martin F."/>
        </authorList>
    </citation>
    <scope>NUCLEOTIDE SEQUENCE</scope>
    <source>
        <strain evidence="1">EC-137</strain>
    </source>
</reference>
<dbReference type="EMBL" id="MU273555">
    <property type="protein sequence ID" value="KAI0032162.1"/>
    <property type="molecule type" value="Genomic_DNA"/>
</dbReference>
<reference evidence="1" key="2">
    <citation type="journal article" date="2022" name="New Phytol.">
        <title>Evolutionary transition to the ectomycorrhizal habit in the genomes of a hyperdiverse lineage of mushroom-forming fungi.</title>
        <authorList>
            <person name="Looney B."/>
            <person name="Miyauchi S."/>
            <person name="Morin E."/>
            <person name="Drula E."/>
            <person name="Courty P.E."/>
            <person name="Kohler A."/>
            <person name="Kuo A."/>
            <person name="LaButti K."/>
            <person name="Pangilinan J."/>
            <person name="Lipzen A."/>
            <person name="Riley R."/>
            <person name="Andreopoulos W."/>
            <person name="He G."/>
            <person name="Johnson J."/>
            <person name="Nolan M."/>
            <person name="Tritt A."/>
            <person name="Barry K.W."/>
            <person name="Grigoriev I.V."/>
            <person name="Nagy L.G."/>
            <person name="Hibbett D."/>
            <person name="Henrissat B."/>
            <person name="Matheny P.B."/>
            <person name="Labbe J."/>
            <person name="Martin F.M."/>
        </authorList>
    </citation>
    <scope>NUCLEOTIDE SEQUENCE</scope>
    <source>
        <strain evidence="1">EC-137</strain>
    </source>
</reference>
<organism evidence="1 2">
    <name type="scientific">Vararia minispora EC-137</name>
    <dbReference type="NCBI Taxonomy" id="1314806"/>
    <lineage>
        <taxon>Eukaryota</taxon>
        <taxon>Fungi</taxon>
        <taxon>Dikarya</taxon>
        <taxon>Basidiomycota</taxon>
        <taxon>Agaricomycotina</taxon>
        <taxon>Agaricomycetes</taxon>
        <taxon>Russulales</taxon>
        <taxon>Lachnocladiaceae</taxon>
        <taxon>Vararia</taxon>
    </lineage>
</organism>
<proteinExistence type="predicted"/>
<keyword evidence="2" id="KW-1185">Reference proteome</keyword>
<sequence length="762" mass="80602">MGWGTSSTAGWCMACFRVRPHRKDEPSISSRSLSSHRPPFPPAPPARRRPPSSLPSAATESSDSVIHSSRGLGSSKAWLSPAQPFIASPLMAPSPRDRLLGTSSHPPPKPSPSSSRPSFQDSRRPRPRAPRRSASSPATSLIAAAFGFAGASAHPFTRSAAPDPLDYPFDEPALPFLYPFLPPRTSPPAPLPTPDSRHRHSSASTSRSPPSRIHHPRSYSDSSTSASAQAGTSAWQNAALLNLPVQYTKGPDGLWRQSGPGSANETACVVSETSTSVSATTLDASADTLNATSTTSNPSPLEEFDLTDLPAGWRLQNSLPSSTLVAIITLSLALAALIAFLMICCVTWRRKRRRARDVERRIRRKAKEDVADALVASQKKWDKAGLRWMANVRASARRRRTARVLALDASHSDATLSSSSSVVSTSDSSPSLPPSLRSSSPHPTTMTISENSAPDVSSDSAPALGPAPPDPPPPPHPSVDLPPPHPSTSPPPPHPSADPHQPPAQPPAYDRAQEEASAPAPQYVRAAAPCAKRAEAHALDGHVATDDKTLLAARAALVSGPRAETDGQGHGCGSAPEAEEAEMAGLEPGPSSPHRALKDGFHAMLPPDDDFAATPLPDGFLSTSSPPLPPPSHATLWLPPPPERVAGSSKLYDEYAYARAMARGVEREVGVEMLAFEVEEEEGTSAPPFEEEDEDGDAMQDDDALVAALRPPPHRDGVLIPSAPPLQHGDALQPSAPPLFTPDDDDAPPWAESDPGPSRVDR</sequence>
<evidence type="ECO:0000313" key="1">
    <source>
        <dbReference type="EMBL" id="KAI0032162.1"/>
    </source>
</evidence>
<dbReference type="Proteomes" id="UP000814128">
    <property type="component" value="Unassembled WGS sequence"/>
</dbReference>
<gene>
    <name evidence="1" type="ORF">K488DRAFT_86140</name>
</gene>
<comment type="caution">
    <text evidence="1">The sequence shown here is derived from an EMBL/GenBank/DDBJ whole genome shotgun (WGS) entry which is preliminary data.</text>
</comment>
<accession>A0ACB8QKH4</accession>